<dbReference type="RefSeq" id="WP_124819234.1">
    <property type="nucleotide sequence ID" value="NZ_QDGB01000230.1"/>
</dbReference>
<feature type="domain" description="ABC transporter" evidence="5">
    <location>
        <begin position="8"/>
        <end position="234"/>
    </location>
</feature>
<gene>
    <name evidence="6" type="ORF">DDE19_12465</name>
</gene>
<dbReference type="SUPFAM" id="SSF52540">
    <property type="entry name" value="P-loop containing nucleoside triphosphate hydrolases"/>
    <property type="match status" value="1"/>
</dbReference>
<dbReference type="AlphaFoldDB" id="A0A3N9YAW8"/>
<dbReference type="OrthoDB" id="5116176at2"/>
<keyword evidence="4 6" id="KW-0067">ATP-binding</keyword>
<dbReference type="GO" id="GO:0005524">
    <property type="term" value="F:ATP binding"/>
    <property type="evidence" value="ECO:0007669"/>
    <property type="project" value="UniProtKB-KW"/>
</dbReference>
<proteinExistence type="inferred from homology"/>
<dbReference type="PANTHER" id="PTHR43335">
    <property type="entry name" value="ABC TRANSPORTER, ATP-BINDING PROTEIN"/>
    <property type="match status" value="1"/>
</dbReference>
<comment type="similarity">
    <text evidence="1">Belongs to the ABC transporter superfamily.</text>
</comment>
<reference evidence="6 7" key="1">
    <citation type="submission" date="2018-04" db="EMBL/GenBank/DDBJ databases">
        <title>Micromonosporas from Atacama Desert.</title>
        <authorList>
            <person name="Carro L."/>
            <person name="Klenk H.-P."/>
            <person name="Goodfellow M."/>
        </authorList>
    </citation>
    <scope>NUCLEOTIDE SEQUENCE [LARGE SCALE GENOMIC DNA]</scope>
    <source>
        <strain evidence="6 7">LB19</strain>
    </source>
</reference>
<dbReference type="Proteomes" id="UP000278981">
    <property type="component" value="Unassembled WGS sequence"/>
</dbReference>
<evidence type="ECO:0000313" key="6">
    <source>
        <dbReference type="EMBL" id="RQX17153.1"/>
    </source>
</evidence>
<dbReference type="InterPro" id="IPR027417">
    <property type="entry name" value="P-loop_NTPase"/>
</dbReference>
<comment type="caution">
    <text evidence="6">The sequence shown here is derived from an EMBL/GenBank/DDBJ whole genome shotgun (WGS) entry which is preliminary data.</text>
</comment>
<evidence type="ECO:0000256" key="3">
    <source>
        <dbReference type="ARBA" id="ARBA00022741"/>
    </source>
</evidence>
<dbReference type="PROSITE" id="PS50893">
    <property type="entry name" value="ABC_TRANSPORTER_2"/>
    <property type="match status" value="1"/>
</dbReference>
<dbReference type="Gene3D" id="3.40.50.300">
    <property type="entry name" value="P-loop containing nucleotide triphosphate hydrolases"/>
    <property type="match status" value="1"/>
</dbReference>
<protein>
    <submittedName>
        <fullName evidence="6">ABC transporter ATP-binding protein</fullName>
    </submittedName>
</protein>
<dbReference type="InterPro" id="IPR003439">
    <property type="entry name" value="ABC_transporter-like_ATP-bd"/>
</dbReference>
<dbReference type="PANTHER" id="PTHR43335:SF4">
    <property type="entry name" value="ABC TRANSPORTER, ATP-BINDING PROTEIN"/>
    <property type="match status" value="1"/>
</dbReference>
<organism evidence="6 7">
    <name type="scientific">Micromonospora ureilytica</name>
    <dbReference type="NCBI Taxonomy" id="709868"/>
    <lineage>
        <taxon>Bacteria</taxon>
        <taxon>Bacillati</taxon>
        <taxon>Actinomycetota</taxon>
        <taxon>Actinomycetes</taxon>
        <taxon>Micromonosporales</taxon>
        <taxon>Micromonosporaceae</taxon>
        <taxon>Micromonospora</taxon>
    </lineage>
</organism>
<sequence length="309" mass="32241">MIGDGLRIDVRQLTKRFGSVTAVSDLTFSVAPGVVTGFLGPNGAGKTTTMRMILGLVEPTAGVATIGGTRYRDLPQPPVTVGAVLDGASGAHPACSGRDHLRIYATMSRLPLHRVDAVLDQLRLTAFADRPAGEYSTGMRQRLSLATALLGDPRVLLLDEPGNGLDPQGMAWLRDLLQGLAAEGRTILVSSHVLSEIEQIAADVVVIRDGQLVTSASVAELSTAAGAAVLVRSPEADRLAHALGARTALTGGVIERKGVDLLRVTGFSTVAIAELAAAEGLAVHELTPERSGLEHIFLTLTAPTERALS</sequence>
<dbReference type="SMART" id="SM00382">
    <property type="entry name" value="AAA"/>
    <property type="match status" value="1"/>
</dbReference>
<evidence type="ECO:0000256" key="4">
    <source>
        <dbReference type="ARBA" id="ARBA00022840"/>
    </source>
</evidence>
<evidence type="ECO:0000259" key="5">
    <source>
        <dbReference type="PROSITE" id="PS50893"/>
    </source>
</evidence>
<evidence type="ECO:0000313" key="7">
    <source>
        <dbReference type="Proteomes" id="UP000278981"/>
    </source>
</evidence>
<name>A0A3N9YAW8_9ACTN</name>
<dbReference type="Pfam" id="PF00005">
    <property type="entry name" value="ABC_tran"/>
    <property type="match status" value="1"/>
</dbReference>
<evidence type="ECO:0000256" key="2">
    <source>
        <dbReference type="ARBA" id="ARBA00022448"/>
    </source>
</evidence>
<dbReference type="GO" id="GO:0016887">
    <property type="term" value="F:ATP hydrolysis activity"/>
    <property type="evidence" value="ECO:0007669"/>
    <property type="project" value="InterPro"/>
</dbReference>
<keyword evidence="2" id="KW-0813">Transport</keyword>
<evidence type="ECO:0000256" key="1">
    <source>
        <dbReference type="ARBA" id="ARBA00005417"/>
    </source>
</evidence>
<dbReference type="EMBL" id="QDGB01000230">
    <property type="protein sequence ID" value="RQX17153.1"/>
    <property type="molecule type" value="Genomic_DNA"/>
</dbReference>
<dbReference type="InterPro" id="IPR003593">
    <property type="entry name" value="AAA+_ATPase"/>
</dbReference>
<keyword evidence="3" id="KW-0547">Nucleotide-binding</keyword>
<accession>A0A3N9YAW8</accession>